<accession>A0A6M1L7U2</accession>
<dbReference type="EMBL" id="SAIY01000005">
    <property type="protein sequence ID" value="NGM14318.1"/>
    <property type="molecule type" value="Genomic_DNA"/>
</dbReference>
<dbReference type="CDD" id="cd00377">
    <property type="entry name" value="ICL_PEPM"/>
    <property type="match status" value="1"/>
</dbReference>
<dbReference type="SUPFAM" id="SSF51621">
    <property type="entry name" value="Phosphoenolpyruvate/pyruvate domain"/>
    <property type="match status" value="1"/>
</dbReference>
<keyword evidence="1" id="KW-0670">Pyruvate</keyword>
<dbReference type="PANTHER" id="PTHR42905:SF16">
    <property type="entry name" value="CARBOXYPHOSPHONOENOLPYRUVATE PHOSPHONOMUTASE-LIKE PROTEIN (AFU_ORTHOLOGUE AFUA_5G07230)"/>
    <property type="match status" value="1"/>
</dbReference>
<organism evidence="1 2">
    <name type="scientific">Verrucosispora sioxanthis</name>
    <dbReference type="NCBI Taxonomy" id="2499994"/>
    <lineage>
        <taxon>Bacteria</taxon>
        <taxon>Bacillati</taxon>
        <taxon>Actinomycetota</taxon>
        <taxon>Actinomycetes</taxon>
        <taxon>Micromonosporales</taxon>
        <taxon>Micromonosporaceae</taxon>
        <taxon>Micromonospora</taxon>
    </lineage>
</organism>
<gene>
    <name evidence="1" type="ORF">ENC19_17425</name>
</gene>
<protein>
    <submittedName>
        <fullName evidence="1">Isocitrate lyase/phosphoenolpyruvate mutase family protein</fullName>
    </submittedName>
</protein>
<dbReference type="InterPro" id="IPR015813">
    <property type="entry name" value="Pyrv/PenolPyrv_kinase-like_dom"/>
</dbReference>
<evidence type="ECO:0000313" key="2">
    <source>
        <dbReference type="Proteomes" id="UP000478148"/>
    </source>
</evidence>
<name>A0A6M1L7U2_9ACTN</name>
<reference evidence="1 2" key="1">
    <citation type="submission" date="2020-02" db="EMBL/GenBank/DDBJ databases">
        <title>Draft Genome Sequence of Verrucosispora sp. Strain CWR15, Isolated from Gulf of Mexico Sponge.</title>
        <authorList>
            <person name="Kennedy S.J."/>
            <person name="Cella E."/>
            <person name="Azarian T."/>
            <person name="Baker B.J."/>
            <person name="Shaw L.N."/>
        </authorList>
    </citation>
    <scope>NUCLEOTIDE SEQUENCE [LARGE SCALE GENOMIC DNA]</scope>
    <source>
        <strain evidence="1 2">CWR15</strain>
    </source>
</reference>
<dbReference type="PANTHER" id="PTHR42905">
    <property type="entry name" value="PHOSPHOENOLPYRUVATE CARBOXYLASE"/>
    <property type="match status" value="1"/>
</dbReference>
<keyword evidence="1" id="KW-0456">Lyase</keyword>
<dbReference type="GO" id="GO:0016829">
    <property type="term" value="F:lyase activity"/>
    <property type="evidence" value="ECO:0007669"/>
    <property type="project" value="UniProtKB-KW"/>
</dbReference>
<dbReference type="Proteomes" id="UP000478148">
    <property type="component" value="Unassembled WGS sequence"/>
</dbReference>
<sequence length="251" mass="25688">MSGFAALHRTGEPLVLPNVWDVASARFLVEVGFAALGTTSLGVAATNGLPDGARATGAETLALVRRLAALPAHLTVDIETGSVATAVAVAEAGAVGVNVEDAMGPAAEHAALIRSVKREAPGLFVNARTDTHWQRNGDLAEAVSRIRRYADAGADGVFVPGLAEPADIAAVVAAVDVPVNILFLPDRHTVAALAELGVRRISTGSLLFRAALAAVVDTATAVRDGRTVRPDLPSYARVNVGSGERVAGDVP</sequence>
<dbReference type="AlphaFoldDB" id="A0A6M1L7U2"/>
<dbReference type="InterPro" id="IPR040442">
    <property type="entry name" value="Pyrv_kinase-like_dom_sf"/>
</dbReference>
<comment type="caution">
    <text evidence="1">The sequence shown here is derived from an EMBL/GenBank/DDBJ whole genome shotgun (WGS) entry which is preliminary data.</text>
</comment>
<evidence type="ECO:0000313" key="1">
    <source>
        <dbReference type="EMBL" id="NGM14318.1"/>
    </source>
</evidence>
<dbReference type="InterPro" id="IPR039556">
    <property type="entry name" value="ICL/PEPM"/>
</dbReference>
<dbReference type="Gene3D" id="3.20.20.60">
    <property type="entry name" value="Phosphoenolpyruvate-binding domains"/>
    <property type="match status" value="1"/>
</dbReference>
<keyword evidence="2" id="KW-1185">Reference proteome</keyword>
<dbReference type="Pfam" id="PF13714">
    <property type="entry name" value="PEP_mutase"/>
    <property type="match status" value="1"/>
</dbReference>
<dbReference type="RefSeq" id="WP_164448196.1">
    <property type="nucleotide sequence ID" value="NZ_SAIY01000005.1"/>
</dbReference>
<proteinExistence type="predicted"/>